<dbReference type="PANTHER" id="PTHR43756:SF1">
    <property type="entry name" value="3-PHENYLPROPIONATE_CINNAMIC ACID DIOXYGENASE SUBUNIT ALPHA"/>
    <property type="match status" value="1"/>
</dbReference>
<dbReference type="InterPro" id="IPR001663">
    <property type="entry name" value="Rng_hydr_dOase-A"/>
</dbReference>
<evidence type="ECO:0000256" key="8">
    <source>
        <dbReference type="ARBA" id="ARBA00023027"/>
    </source>
</evidence>
<evidence type="ECO:0000256" key="3">
    <source>
        <dbReference type="ARBA" id="ARBA00022723"/>
    </source>
</evidence>
<dbReference type="InterPro" id="IPR015881">
    <property type="entry name" value="ARHD_Rieske_2Fe_2S"/>
</dbReference>
<evidence type="ECO:0000256" key="2">
    <source>
        <dbReference type="ARBA" id="ARBA00022714"/>
    </source>
</evidence>
<keyword evidence="8" id="KW-0520">NAD</keyword>
<dbReference type="InterPro" id="IPR036922">
    <property type="entry name" value="Rieske_2Fe-2S_sf"/>
</dbReference>
<dbReference type="PANTHER" id="PTHR43756">
    <property type="entry name" value="CHOLINE MONOOXYGENASE, CHLOROPLASTIC"/>
    <property type="match status" value="1"/>
</dbReference>
<keyword evidence="4 10" id="KW-0223">Dioxygenase</keyword>
<dbReference type="CDD" id="cd08879">
    <property type="entry name" value="RHO_alpha_C_AntDO-like"/>
    <property type="match status" value="1"/>
</dbReference>
<feature type="domain" description="Rieske" evidence="9">
    <location>
        <begin position="52"/>
        <end position="161"/>
    </location>
</feature>
<dbReference type="EC" id="1.14.12.13" evidence="10"/>
<evidence type="ECO:0000256" key="6">
    <source>
        <dbReference type="ARBA" id="ARBA00023004"/>
    </source>
</evidence>
<evidence type="ECO:0000256" key="5">
    <source>
        <dbReference type="ARBA" id="ARBA00023002"/>
    </source>
</evidence>
<organism evidence="10 11">
    <name type="scientific">Achromobacter anxifer</name>
    <dbReference type="NCBI Taxonomy" id="1287737"/>
    <lineage>
        <taxon>Bacteria</taxon>
        <taxon>Pseudomonadati</taxon>
        <taxon>Pseudomonadota</taxon>
        <taxon>Betaproteobacteria</taxon>
        <taxon>Burkholderiales</taxon>
        <taxon>Alcaligenaceae</taxon>
        <taxon>Achromobacter</taxon>
    </lineage>
</organism>
<keyword evidence="2" id="KW-0001">2Fe-2S</keyword>
<dbReference type="AlphaFoldDB" id="A0A6S7EC47"/>
<evidence type="ECO:0000313" key="11">
    <source>
        <dbReference type="Proteomes" id="UP000494117"/>
    </source>
</evidence>
<dbReference type="Pfam" id="PF00848">
    <property type="entry name" value="Ring_hydroxyl_A"/>
    <property type="match status" value="1"/>
</dbReference>
<evidence type="ECO:0000259" key="9">
    <source>
        <dbReference type="PROSITE" id="PS51296"/>
    </source>
</evidence>
<dbReference type="GO" id="GO:0018626">
    <property type="term" value="F:2-halobenzoate 1,2-dioxygenase activity"/>
    <property type="evidence" value="ECO:0007669"/>
    <property type="project" value="UniProtKB-EC"/>
</dbReference>
<dbReference type="EMBL" id="CADILG010000037">
    <property type="protein sequence ID" value="CAB3903373.1"/>
    <property type="molecule type" value="Genomic_DNA"/>
</dbReference>
<dbReference type="Gene3D" id="3.90.380.10">
    <property type="entry name" value="Naphthalene 1,2-dioxygenase Alpha Subunit, Chain A, domain 1"/>
    <property type="match status" value="1"/>
</dbReference>
<gene>
    <name evidence="10" type="primary">cbdA</name>
    <name evidence="10" type="ORF">LMG26858_04353</name>
</gene>
<evidence type="ECO:0000256" key="1">
    <source>
        <dbReference type="ARBA" id="ARBA00008751"/>
    </source>
</evidence>
<dbReference type="Pfam" id="PF00355">
    <property type="entry name" value="Rieske"/>
    <property type="match status" value="1"/>
</dbReference>
<dbReference type="RefSeq" id="WP_015060642.1">
    <property type="nucleotide sequence ID" value="NZ_CADILG010000037.1"/>
</dbReference>
<keyword evidence="3" id="KW-0479">Metal-binding</keyword>
<keyword evidence="7" id="KW-0411">Iron-sulfur</keyword>
<dbReference type="Gene3D" id="2.102.10.10">
    <property type="entry name" value="Rieske [2Fe-2S] iron-sulphur domain"/>
    <property type="match status" value="1"/>
</dbReference>
<dbReference type="InterPro" id="IPR017941">
    <property type="entry name" value="Rieske_2Fe-2S"/>
</dbReference>
<keyword evidence="5 10" id="KW-0560">Oxidoreductase</keyword>
<dbReference type="SUPFAM" id="SSF50022">
    <property type="entry name" value="ISP domain"/>
    <property type="match status" value="1"/>
</dbReference>
<dbReference type="PROSITE" id="PS51296">
    <property type="entry name" value="RIESKE"/>
    <property type="match status" value="1"/>
</dbReference>
<dbReference type="GO" id="GO:0051537">
    <property type="term" value="F:2 iron, 2 sulfur cluster binding"/>
    <property type="evidence" value="ECO:0007669"/>
    <property type="project" value="UniProtKB-KW"/>
</dbReference>
<name>A0A6S7EC47_9BURK</name>
<dbReference type="PRINTS" id="PR00090">
    <property type="entry name" value="RNGDIOXGNASE"/>
</dbReference>
<evidence type="ECO:0000313" key="10">
    <source>
        <dbReference type="EMBL" id="CAB3903373.1"/>
    </source>
</evidence>
<evidence type="ECO:0000256" key="4">
    <source>
        <dbReference type="ARBA" id="ARBA00022964"/>
    </source>
</evidence>
<keyword evidence="11" id="KW-1185">Reference proteome</keyword>
<sequence>MKVIHIAAVPAGESAADEWDDLVQPDRVHRRVYTDPAIFAREMDHVYAASWVYLAHESEIPEPNDFRQAWLGTREVIVTRDEEGQIRVFSNRCSHRGATVCREHQGNAANFTCPYHGWRFDNRGQLFGIPGKNAYGPAFKARDMHLARPAQVASYKGFIFATLNSEAPPLAEHLGNATRYLDAWIEHNGGAQNIVLAGAQRFRVGCNWKLVWDNAGDGYHVPFSHQSLLVMTKERYGGGDMAYFADADRSRMSNNALDNGHTVVDQRPEMHGNSAWREQRPQPGREPYEAHVAATHSRDQAQRVLDTTVGAGMNLNIFPNLALIGNQVQVIQPLAVGETSVSWHATRRRDVDAEVNTMRLRTQEDFPVMGEMDDAANFEECQRGLMNSPEDEWVDMGRHWETGKDVPGPDGVVSGPVTTEIHMRNYYAQWKRLMQARPTLQMNKGKLP</sequence>
<accession>A0A6S7EC47</accession>
<proteinExistence type="inferred from homology"/>
<dbReference type="CDD" id="cd03469">
    <property type="entry name" value="Rieske_RO_Alpha_N"/>
    <property type="match status" value="1"/>
</dbReference>
<comment type="similarity">
    <text evidence="1">Belongs to the bacterial ring-hydroxylating dioxygenase alpha subunit family.</text>
</comment>
<dbReference type="GO" id="GO:0005506">
    <property type="term" value="F:iron ion binding"/>
    <property type="evidence" value="ECO:0007669"/>
    <property type="project" value="InterPro"/>
</dbReference>
<reference evidence="10 11" key="1">
    <citation type="submission" date="2020-04" db="EMBL/GenBank/DDBJ databases">
        <authorList>
            <person name="De Canck E."/>
        </authorList>
    </citation>
    <scope>NUCLEOTIDE SEQUENCE [LARGE SCALE GENOMIC DNA]</scope>
    <source>
        <strain evidence="10 11">LMG 26858</strain>
    </source>
</reference>
<dbReference type="SUPFAM" id="SSF55961">
    <property type="entry name" value="Bet v1-like"/>
    <property type="match status" value="1"/>
</dbReference>
<dbReference type="InterPro" id="IPR015879">
    <property type="entry name" value="Ring_hydroxy_dOase_asu_C_dom"/>
</dbReference>
<keyword evidence="6" id="KW-0408">Iron</keyword>
<dbReference type="PROSITE" id="PS00570">
    <property type="entry name" value="RING_HYDROXYL_ALPHA"/>
    <property type="match status" value="1"/>
</dbReference>
<protein>
    <submittedName>
        <fullName evidence="10">2-halobenzoate 1,2-dioxygenase large subunit</fullName>
        <ecNumber evidence="10">1.14.12.13</ecNumber>
    </submittedName>
</protein>
<evidence type="ECO:0000256" key="7">
    <source>
        <dbReference type="ARBA" id="ARBA00023014"/>
    </source>
</evidence>
<dbReference type="Proteomes" id="UP000494117">
    <property type="component" value="Unassembled WGS sequence"/>
</dbReference>